<feature type="compositionally biased region" description="Polar residues" evidence="1">
    <location>
        <begin position="196"/>
        <end position="236"/>
    </location>
</feature>
<feature type="compositionally biased region" description="Basic and acidic residues" evidence="1">
    <location>
        <begin position="186"/>
        <end position="195"/>
    </location>
</feature>
<sequence>MAEPIKTETPQNQQDSSLPLSNLQIKAILFAIFFVSLPLLASQAPDFVKQVLSNKIWELFHLLLVGIAVAYGLFSRKGSDQEIEKANANEPDNPQSYISDMLEGLPVFDPNESNNLNVQSWSSMYNPNEPLVVVENEIMDGNAQKINKPLFLPIRSLNPTARQHALHESDELFQNDGDAEVSDSTNEEKKGDKFKPSSNANLGCSKNKSFRSLSLKQPNTGGKITPQNFRCEKNSFSSIERPVKTVRSKSSNAMDELIKTLEESENDESFNEEEEEDELSNSSSCLTEDGTEENEVDKKADEFIAKFREQIRQQRMQCRRRPTGRKGGGK</sequence>
<dbReference type="EMBL" id="JAMQYH010000001">
    <property type="protein sequence ID" value="KAJ1702955.1"/>
    <property type="molecule type" value="Genomic_DNA"/>
</dbReference>
<feature type="transmembrane region" description="Helical" evidence="2">
    <location>
        <begin position="23"/>
        <end position="44"/>
    </location>
</feature>
<keyword evidence="2" id="KW-0812">Transmembrane</keyword>
<gene>
    <name evidence="3" type="ORF">LUZ63_002734</name>
</gene>
<dbReference type="PANTHER" id="PTHR34059:SF1">
    <property type="entry name" value="EXPRESSED PROTEIN"/>
    <property type="match status" value="1"/>
</dbReference>
<evidence type="ECO:0000313" key="3">
    <source>
        <dbReference type="EMBL" id="KAJ1702955.1"/>
    </source>
</evidence>
<comment type="caution">
    <text evidence="3">The sequence shown here is derived from an EMBL/GenBank/DDBJ whole genome shotgun (WGS) entry which is preliminary data.</text>
</comment>
<feature type="compositionally biased region" description="Acidic residues" evidence="1">
    <location>
        <begin position="263"/>
        <end position="279"/>
    </location>
</feature>
<keyword evidence="4" id="KW-1185">Reference proteome</keyword>
<protein>
    <submittedName>
        <fullName evidence="3">Uncharacterized protein</fullName>
    </submittedName>
</protein>
<evidence type="ECO:0000313" key="4">
    <source>
        <dbReference type="Proteomes" id="UP001151287"/>
    </source>
</evidence>
<feature type="compositionally biased region" description="Basic residues" evidence="1">
    <location>
        <begin position="317"/>
        <end position="330"/>
    </location>
</feature>
<dbReference type="PANTHER" id="PTHR34059">
    <property type="entry name" value="EXPRESSED PROTEIN"/>
    <property type="match status" value="1"/>
</dbReference>
<feature type="compositionally biased region" description="Acidic residues" evidence="1">
    <location>
        <begin position="171"/>
        <end position="181"/>
    </location>
</feature>
<proteinExistence type="predicted"/>
<organism evidence="3 4">
    <name type="scientific">Rhynchospora breviuscula</name>
    <dbReference type="NCBI Taxonomy" id="2022672"/>
    <lineage>
        <taxon>Eukaryota</taxon>
        <taxon>Viridiplantae</taxon>
        <taxon>Streptophyta</taxon>
        <taxon>Embryophyta</taxon>
        <taxon>Tracheophyta</taxon>
        <taxon>Spermatophyta</taxon>
        <taxon>Magnoliopsida</taxon>
        <taxon>Liliopsida</taxon>
        <taxon>Poales</taxon>
        <taxon>Cyperaceae</taxon>
        <taxon>Cyperoideae</taxon>
        <taxon>Rhynchosporeae</taxon>
        <taxon>Rhynchospora</taxon>
    </lineage>
</organism>
<dbReference type="OrthoDB" id="1080706at2759"/>
<evidence type="ECO:0000256" key="1">
    <source>
        <dbReference type="SAM" id="MobiDB-lite"/>
    </source>
</evidence>
<dbReference type="Pfam" id="PF05553">
    <property type="entry name" value="DUF761"/>
    <property type="match status" value="1"/>
</dbReference>
<dbReference type="Proteomes" id="UP001151287">
    <property type="component" value="Unassembled WGS sequence"/>
</dbReference>
<reference evidence="3" key="1">
    <citation type="journal article" date="2022" name="Cell">
        <title>Repeat-based holocentromeres influence genome architecture and karyotype evolution.</title>
        <authorList>
            <person name="Hofstatter P.G."/>
            <person name="Thangavel G."/>
            <person name="Lux T."/>
            <person name="Neumann P."/>
            <person name="Vondrak T."/>
            <person name="Novak P."/>
            <person name="Zhang M."/>
            <person name="Costa L."/>
            <person name="Castellani M."/>
            <person name="Scott A."/>
            <person name="Toegelov H."/>
            <person name="Fuchs J."/>
            <person name="Mata-Sucre Y."/>
            <person name="Dias Y."/>
            <person name="Vanzela A.L.L."/>
            <person name="Huettel B."/>
            <person name="Almeida C.C.S."/>
            <person name="Simkova H."/>
            <person name="Souza G."/>
            <person name="Pedrosa-Harand A."/>
            <person name="Macas J."/>
            <person name="Mayer K.F.X."/>
            <person name="Houben A."/>
            <person name="Marques A."/>
        </authorList>
    </citation>
    <scope>NUCLEOTIDE SEQUENCE</scope>
    <source>
        <strain evidence="3">RhyBre1mFocal</strain>
    </source>
</reference>
<feature type="region of interest" description="Disordered" evidence="1">
    <location>
        <begin position="168"/>
        <end position="236"/>
    </location>
</feature>
<keyword evidence="2" id="KW-0472">Membrane</keyword>
<accession>A0A9Q0CZC6</accession>
<feature type="region of interest" description="Disordered" evidence="1">
    <location>
        <begin position="311"/>
        <end position="330"/>
    </location>
</feature>
<feature type="transmembrane region" description="Helical" evidence="2">
    <location>
        <begin position="56"/>
        <end position="74"/>
    </location>
</feature>
<evidence type="ECO:0000256" key="2">
    <source>
        <dbReference type="SAM" id="Phobius"/>
    </source>
</evidence>
<name>A0A9Q0CZC6_9POAL</name>
<feature type="region of interest" description="Disordered" evidence="1">
    <location>
        <begin position="261"/>
        <end position="302"/>
    </location>
</feature>
<dbReference type="AlphaFoldDB" id="A0A9Q0CZC6"/>
<keyword evidence="2" id="KW-1133">Transmembrane helix</keyword>
<dbReference type="InterPro" id="IPR008480">
    <property type="entry name" value="DUF761_pln"/>
</dbReference>